<feature type="region of interest" description="Disordered" evidence="1">
    <location>
        <begin position="383"/>
        <end position="457"/>
    </location>
</feature>
<feature type="compositionally biased region" description="Polar residues" evidence="1">
    <location>
        <begin position="439"/>
        <end position="454"/>
    </location>
</feature>
<evidence type="ECO:0000313" key="2">
    <source>
        <dbReference type="EMBL" id="KAK3789456.1"/>
    </source>
</evidence>
<comment type="caution">
    <text evidence="2">The sequence shown here is derived from an EMBL/GenBank/DDBJ whole genome shotgun (WGS) entry which is preliminary data.</text>
</comment>
<gene>
    <name evidence="2" type="ORF">RRG08_035151</name>
</gene>
<reference evidence="2" key="1">
    <citation type="journal article" date="2023" name="G3 (Bethesda)">
        <title>A reference genome for the long-term kleptoplast-retaining sea slug Elysia crispata morphotype clarki.</title>
        <authorList>
            <person name="Eastman K.E."/>
            <person name="Pendleton A.L."/>
            <person name="Shaikh M.A."/>
            <person name="Suttiyut T."/>
            <person name="Ogas R."/>
            <person name="Tomko P."/>
            <person name="Gavelis G."/>
            <person name="Widhalm J.R."/>
            <person name="Wisecaver J.H."/>
        </authorList>
    </citation>
    <scope>NUCLEOTIDE SEQUENCE</scope>
    <source>
        <strain evidence="2">ECLA1</strain>
    </source>
</reference>
<evidence type="ECO:0000256" key="1">
    <source>
        <dbReference type="SAM" id="MobiDB-lite"/>
    </source>
</evidence>
<proteinExistence type="predicted"/>
<feature type="compositionally biased region" description="Low complexity" evidence="1">
    <location>
        <begin position="384"/>
        <end position="393"/>
    </location>
</feature>
<sequence>MSGSSSNLYFAVDAERLNSASTACRVVRPARQHLRGFSWSESVSPRVRLDIRDRRNTSVEHFAFPGNGQPTGHFCCAPDSRGGWPTSVSLTRDIIIHQRENTRQQNPPDSRGGWPTAIFPCTMCVWRLEPDLFTITAPSSLMLYGELPEDEGPQEPGDAAAPRSTQRYIRQAQMMDDLTMNLVNLDGQLYLTSAEISALFFQQDVISSKLQRDNVLIDKVVVYKKSYPDLFSELILYEAPEIDNTADSVNLFPLDRLPLIIDLYSKDNEYEGLKAMALELLEWFDPQDPFWKGDDDSASNASQSHTDADDIDAEEDNQTQSSADDSLPSLDDLQQVLKTLEIKRKRILSRMLSEAPTADCVNELNTVELHISRVEALISKLESESATSSSSSKPLHEKDGTDHSMVSVQSTSLSQRSSLPNTPQTKTTHKVAPMVHTPQEPSKVNPPIQQQAPIESNPPPLLPTLDLKTLLQQQMLMNQMNQLMMQQLGLAPQNASFPGQLPGQLPFPGLPATDPSSAQMLHSFGRGLLPSADADQQQQLLQLQSQLLQQSGGSGIMPGLQNSQLFSQQQGFNSQLPSMNLLASCPPTATTTHSVPPGLGMMGVPGLARGRATAPGGRAANSQPQVGAVSPQPGGLQAFLQQPQPNFALSALQHQHQHQHQQ</sequence>
<feature type="region of interest" description="Disordered" evidence="1">
    <location>
        <begin position="294"/>
        <end position="330"/>
    </location>
</feature>
<feature type="compositionally biased region" description="Low complexity" evidence="1">
    <location>
        <begin position="320"/>
        <end position="330"/>
    </location>
</feature>
<dbReference type="EMBL" id="JAWDGP010001675">
    <property type="protein sequence ID" value="KAK3789456.1"/>
    <property type="molecule type" value="Genomic_DNA"/>
</dbReference>
<dbReference type="AlphaFoldDB" id="A0AAE1ALN3"/>
<accession>A0AAE1ALN3</accession>
<feature type="compositionally biased region" description="Low complexity" evidence="1">
    <location>
        <begin position="406"/>
        <end position="419"/>
    </location>
</feature>
<feature type="region of interest" description="Disordered" evidence="1">
    <location>
        <begin position="611"/>
        <end position="632"/>
    </location>
</feature>
<protein>
    <submittedName>
        <fullName evidence="2">Uncharacterized protein</fullName>
    </submittedName>
</protein>
<dbReference type="Proteomes" id="UP001283361">
    <property type="component" value="Unassembled WGS sequence"/>
</dbReference>
<feature type="compositionally biased region" description="Low complexity" evidence="1">
    <location>
        <begin position="611"/>
        <end position="620"/>
    </location>
</feature>
<keyword evidence="3" id="KW-1185">Reference proteome</keyword>
<name>A0AAE1ALN3_9GAST</name>
<evidence type="ECO:0000313" key="3">
    <source>
        <dbReference type="Proteomes" id="UP001283361"/>
    </source>
</evidence>
<organism evidence="2 3">
    <name type="scientific">Elysia crispata</name>
    <name type="common">lettuce slug</name>
    <dbReference type="NCBI Taxonomy" id="231223"/>
    <lineage>
        <taxon>Eukaryota</taxon>
        <taxon>Metazoa</taxon>
        <taxon>Spiralia</taxon>
        <taxon>Lophotrochozoa</taxon>
        <taxon>Mollusca</taxon>
        <taxon>Gastropoda</taxon>
        <taxon>Heterobranchia</taxon>
        <taxon>Euthyneura</taxon>
        <taxon>Panpulmonata</taxon>
        <taxon>Sacoglossa</taxon>
        <taxon>Placobranchoidea</taxon>
        <taxon>Plakobranchidae</taxon>
        <taxon>Elysia</taxon>
    </lineage>
</organism>